<dbReference type="SUPFAM" id="SSF69572">
    <property type="entry name" value="Activating enzymes of the ubiquitin-like proteins"/>
    <property type="match status" value="1"/>
</dbReference>
<protein>
    <submittedName>
        <fullName evidence="2">Predicted dinucleotide-utilizing enzyme of the ThiF/HesA family</fullName>
    </submittedName>
</protein>
<dbReference type="InterPro" id="IPR000594">
    <property type="entry name" value="ThiF_NAD_FAD-bd"/>
</dbReference>
<dbReference type="Proteomes" id="UP000198405">
    <property type="component" value="Unassembled WGS sequence"/>
</dbReference>
<sequence length="219" mass="24751">MDKVELLERTLIPSGKIVFLGAGRLGIRVFERILMTHRGGFRHIVIYDGGTIEENDYYHIEKGAIPKENKASFLKRKFLTPDTKYKEIEAYPFNFSAENLKELKGADIVVSTIAGGNTLPLISEIIKFCHKLEIPFITTNGVFGFGDEKIGVYRGLSSVEKGPALFLKKFNLPENLKNVLFIGTGILIKEKLPISSVILDRIADTMAVEILREFYRRKK</sequence>
<dbReference type="InterPro" id="IPR035985">
    <property type="entry name" value="Ubiquitin-activating_enz"/>
</dbReference>
<dbReference type="Gene3D" id="3.40.50.720">
    <property type="entry name" value="NAD(P)-binding Rossmann-like Domain"/>
    <property type="match status" value="1"/>
</dbReference>
<dbReference type="RefSeq" id="WP_089323631.1">
    <property type="nucleotide sequence ID" value="NZ_FZOB01000015.1"/>
</dbReference>
<feature type="domain" description="THIF-type NAD/FAD binding fold" evidence="1">
    <location>
        <begin position="14"/>
        <end position="141"/>
    </location>
</feature>
<evidence type="ECO:0000313" key="3">
    <source>
        <dbReference type="Proteomes" id="UP000198405"/>
    </source>
</evidence>
<dbReference type="EMBL" id="FZOB01000015">
    <property type="protein sequence ID" value="SNR90325.1"/>
    <property type="molecule type" value="Genomic_DNA"/>
</dbReference>
<dbReference type="GO" id="GO:0008641">
    <property type="term" value="F:ubiquitin-like modifier activating enzyme activity"/>
    <property type="evidence" value="ECO:0007669"/>
    <property type="project" value="InterPro"/>
</dbReference>
<reference evidence="3" key="1">
    <citation type="submission" date="2017-06" db="EMBL/GenBank/DDBJ databases">
        <authorList>
            <person name="Varghese N."/>
            <person name="Submissions S."/>
        </authorList>
    </citation>
    <scope>NUCLEOTIDE SEQUENCE [LARGE SCALE GENOMIC DNA]</scope>
    <source>
        <strain evidence="3">DSM 15668</strain>
    </source>
</reference>
<organism evidence="2 3">
    <name type="scientific">Desulfurobacterium atlanticum</name>
    <dbReference type="NCBI Taxonomy" id="240169"/>
    <lineage>
        <taxon>Bacteria</taxon>
        <taxon>Pseudomonadati</taxon>
        <taxon>Aquificota</taxon>
        <taxon>Aquificia</taxon>
        <taxon>Desulfurobacteriales</taxon>
        <taxon>Desulfurobacteriaceae</taxon>
        <taxon>Desulfurobacterium</taxon>
    </lineage>
</organism>
<dbReference type="Pfam" id="PF00899">
    <property type="entry name" value="ThiF"/>
    <property type="match status" value="1"/>
</dbReference>
<keyword evidence="3" id="KW-1185">Reference proteome</keyword>
<evidence type="ECO:0000313" key="2">
    <source>
        <dbReference type="EMBL" id="SNR90325.1"/>
    </source>
</evidence>
<dbReference type="OrthoDB" id="13076at2"/>
<name>A0A239A3V5_9BACT</name>
<evidence type="ECO:0000259" key="1">
    <source>
        <dbReference type="Pfam" id="PF00899"/>
    </source>
</evidence>
<proteinExistence type="predicted"/>
<dbReference type="AlphaFoldDB" id="A0A239A3V5"/>
<gene>
    <name evidence="2" type="ORF">SAMN06265340_11511</name>
</gene>
<accession>A0A239A3V5</accession>